<organism evidence="2 3">
    <name type="scientific">Eumeta variegata</name>
    <name type="common">Bagworm moth</name>
    <name type="synonym">Eumeta japonica</name>
    <dbReference type="NCBI Taxonomy" id="151549"/>
    <lineage>
        <taxon>Eukaryota</taxon>
        <taxon>Metazoa</taxon>
        <taxon>Ecdysozoa</taxon>
        <taxon>Arthropoda</taxon>
        <taxon>Hexapoda</taxon>
        <taxon>Insecta</taxon>
        <taxon>Pterygota</taxon>
        <taxon>Neoptera</taxon>
        <taxon>Endopterygota</taxon>
        <taxon>Lepidoptera</taxon>
        <taxon>Glossata</taxon>
        <taxon>Ditrysia</taxon>
        <taxon>Tineoidea</taxon>
        <taxon>Psychidae</taxon>
        <taxon>Oiketicinae</taxon>
        <taxon>Eumeta</taxon>
    </lineage>
</organism>
<keyword evidence="3" id="KW-1185">Reference proteome</keyword>
<dbReference type="EMBL" id="BGZK01000755">
    <property type="protein sequence ID" value="GBP59221.1"/>
    <property type="molecule type" value="Genomic_DNA"/>
</dbReference>
<feature type="transmembrane region" description="Helical" evidence="1">
    <location>
        <begin position="12"/>
        <end position="32"/>
    </location>
</feature>
<dbReference type="AlphaFoldDB" id="A0A4C1X629"/>
<keyword evidence="1" id="KW-0472">Membrane</keyword>
<evidence type="ECO:0000313" key="2">
    <source>
        <dbReference type="EMBL" id="GBP59221.1"/>
    </source>
</evidence>
<reference evidence="2 3" key="1">
    <citation type="journal article" date="2019" name="Commun. Biol.">
        <title>The bagworm genome reveals a unique fibroin gene that provides high tensile strength.</title>
        <authorList>
            <person name="Kono N."/>
            <person name="Nakamura H."/>
            <person name="Ohtoshi R."/>
            <person name="Tomita M."/>
            <person name="Numata K."/>
            <person name="Arakawa K."/>
        </authorList>
    </citation>
    <scope>NUCLEOTIDE SEQUENCE [LARGE SCALE GENOMIC DNA]</scope>
</reference>
<sequence length="124" mass="14098">MAARGRPCRVYIVYAVVTGVMTSTFTSMRRWANESSHHRAFYNRFCNRSAPVLICSESTSFIAKTMRAGRAVDRSDLSGGILASERVSGYTAWEKSGTPLVPNIRPRPGRRERFHAECRVKWKR</sequence>
<protein>
    <submittedName>
        <fullName evidence="2">Uncharacterized protein</fullName>
    </submittedName>
</protein>
<evidence type="ECO:0000313" key="3">
    <source>
        <dbReference type="Proteomes" id="UP000299102"/>
    </source>
</evidence>
<keyword evidence="1" id="KW-1133">Transmembrane helix</keyword>
<name>A0A4C1X629_EUMVA</name>
<dbReference type="Proteomes" id="UP000299102">
    <property type="component" value="Unassembled WGS sequence"/>
</dbReference>
<proteinExistence type="predicted"/>
<gene>
    <name evidence="2" type="ORF">EVAR_54656_1</name>
</gene>
<evidence type="ECO:0000256" key="1">
    <source>
        <dbReference type="SAM" id="Phobius"/>
    </source>
</evidence>
<comment type="caution">
    <text evidence="2">The sequence shown here is derived from an EMBL/GenBank/DDBJ whole genome shotgun (WGS) entry which is preliminary data.</text>
</comment>
<accession>A0A4C1X629</accession>
<keyword evidence="1" id="KW-0812">Transmembrane</keyword>